<dbReference type="SUPFAM" id="SSF89009">
    <property type="entry name" value="GAT-like domain"/>
    <property type="match status" value="1"/>
</dbReference>
<comment type="caution">
    <text evidence="3">The sequence shown here is derived from an EMBL/GenBank/DDBJ whole genome shotgun (WGS) entry which is preliminary data.</text>
</comment>
<dbReference type="OrthoDB" id="10068368at2759"/>
<dbReference type="EMBL" id="MU157858">
    <property type="protein sequence ID" value="KAF9527723.1"/>
    <property type="molecule type" value="Genomic_DNA"/>
</dbReference>
<evidence type="ECO:0000313" key="4">
    <source>
        <dbReference type="Proteomes" id="UP000807306"/>
    </source>
</evidence>
<feature type="region of interest" description="Disordered" evidence="1">
    <location>
        <begin position="329"/>
        <end position="470"/>
    </location>
</feature>
<dbReference type="SUPFAM" id="SSF48464">
    <property type="entry name" value="ENTH/VHS domain"/>
    <property type="match status" value="1"/>
</dbReference>
<feature type="compositionally biased region" description="Acidic residues" evidence="1">
    <location>
        <begin position="410"/>
        <end position="420"/>
    </location>
</feature>
<gene>
    <name evidence="3" type="ORF">CPB83DRAFT_855523</name>
</gene>
<dbReference type="PROSITE" id="PS50179">
    <property type="entry name" value="VHS"/>
    <property type="match status" value="1"/>
</dbReference>
<organism evidence="3 4">
    <name type="scientific">Crepidotus variabilis</name>
    <dbReference type="NCBI Taxonomy" id="179855"/>
    <lineage>
        <taxon>Eukaryota</taxon>
        <taxon>Fungi</taxon>
        <taxon>Dikarya</taxon>
        <taxon>Basidiomycota</taxon>
        <taxon>Agaricomycotina</taxon>
        <taxon>Agaricomycetes</taxon>
        <taxon>Agaricomycetidae</taxon>
        <taxon>Agaricales</taxon>
        <taxon>Agaricineae</taxon>
        <taxon>Crepidotaceae</taxon>
        <taxon>Crepidotus</taxon>
    </lineage>
</organism>
<dbReference type="CDD" id="cd16980">
    <property type="entry name" value="VHS_Lsb5"/>
    <property type="match status" value="1"/>
</dbReference>
<dbReference type="GO" id="GO:0007015">
    <property type="term" value="P:actin filament organization"/>
    <property type="evidence" value="ECO:0007669"/>
    <property type="project" value="InterPro"/>
</dbReference>
<protein>
    <recommendedName>
        <fullName evidence="2">VHS domain-containing protein</fullName>
    </recommendedName>
</protein>
<evidence type="ECO:0000313" key="3">
    <source>
        <dbReference type="EMBL" id="KAF9527723.1"/>
    </source>
</evidence>
<dbReference type="GO" id="GO:0030479">
    <property type="term" value="C:actin cortical patch"/>
    <property type="evidence" value="ECO:0007669"/>
    <property type="project" value="TreeGrafter"/>
</dbReference>
<sequence length="470" mass="52321">MASSAFKFARQAFATEKPHTSITSYVDILTGSSYQEESYDGIPELVDSINIQPASGPGEASRAIRKKLKHGNSHQQYRALVILKALVENCGDKFHDTFRDHQLTDALKHLAHDSNTDRRVQKKLLLVLASWKEQFKDDPSMRIVVTLYQQCKPARPAPRDELAQMIGLNINEEDQKRKREKEARKKAKEEAREKKARKRMEEEAQRKKPAQRAPFIYDKEKPKVLQAIVEGSQASSNLVNAITLVNRATDNLQTNENVQKCLEAAKKVRKPVVRYIQLVESEEVIGTLIETNDRLMSAIEMYERLSTSEVDPDPESTELTKAMAKTQIAAPPGEVLPSPFADSASDSEPYSPTTGSHIHPDLEDLSFGGTLGQNSNGLQAPLKPARRSNEAVRSDGEGDGERRGSLSDFSDYDDSDESSDEEVHKRRGSGPSSGPKHKPYMRASDDDLDPVRPLASQAQKSADPFADPFA</sequence>
<dbReference type="Gene3D" id="1.20.58.160">
    <property type="match status" value="1"/>
</dbReference>
<name>A0A9P6EE04_9AGAR</name>
<dbReference type="Gene3D" id="1.25.40.90">
    <property type="match status" value="1"/>
</dbReference>
<dbReference type="InterPro" id="IPR045007">
    <property type="entry name" value="LSB5"/>
</dbReference>
<keyword evidence="4" id="KW-1185">Reference proteome</keyword>
<dbReference type="Proteomes" id="UP000807306">
    <property type="component" value="Unassembled WGS sequence"/>
</dbReference>
<dbReference type="GO" id="GO:0043130">
    <property type="term" value="F:ubiquitin binding"/>
    <property type="evidence" value="ECO:0007669"/>
    <property type="project" value="InterPro"/>
</dbReference>
<dbReference type="GO" id="GO:0035091">
    <property type="term" value="F:phosphatidylinositol binding"/>
    <property type="evidence" value="ECO:0007669"/>
    <property type="project" value="InterPro"/>
</dbReference>
<dbReference type="GO" id="GO:0051666">
    <property type="term" value="P:actin cortical patch localization"/>
    <property type="evidence" value="ECO:0007669"/>
    <property type="project" value="TreeGrafter"/>
</dbReference>
<reference evidence="3" key="1">
    <citation type="submission" date="2020-11" db="EMBL/GenBank/DDBJ databases">
        <authorList>
            <consortium name="DOE Joint Genome Institute"/>
            <person name="Ahrendt S."/>
            <person name="Riley R."/>
            <person name="Andreopoulos W."/>
            <person name="Labutti K."/>
            <person name="Pangilinan J."/>
            <person name="Ruiz-Duenas F.J."/>
            <person name="Barrasa J.M."/>
            <person name="Sanchez-Garcia M."/>
            <person name="Camarero S."/>
            <person name="Miyauchi S."/>
            <person name="Serrano A."/>
            <person name="Linde D."/>
            <person name="Babiker R."/>
            <person name="Drula E."/>
            <person name="Ayuso-Fernandez I."/>
            <person name="Pacheco R."/>
            <person name="Padilla G."/>
            <person name="Ferreira P."/>
            <person name="Barriuso J."/>
            <person name="Kellner H."/>
            <person name="Castanera R."/>
            <person name="Alfaro M."/>
            <person name="Ramirez L."/>
            <person name="Pisabarro A.G."/>
            <person name="Kuo A."/>
            <person name="Tritt A."/>
            <person name="Lipzen A."/>
            <person name="He G."/>
            <person name="Yan M."/>
            <person name="Ng V."/>
            <person name="Cullen D."/>
            <person name="Martin F."/>
            <person name="Rosso M.-N."/>
            <person name="Henrissat B."/>
            <person name="Hibbett D."/>
            <person name="Martinez A.T."/>
            <person name="Grigoriev I.V."/>
        </authorList>
    </citation>
    <scope>NUCLEOTIDE SEQUENCE</scope>
    <source>
        <strain evidence="3">CBS 506.95</strain>
    </source>
</reference>
<dbReference type="InterPro" id="IPR038425">
    <property type="entry name" value="GAT_sf"/>
</dbReference>
<dbReference type="Pfam" id="PF00790">
    <property type="entry name" value="VHS"/>
    <property type="match status" value="1"/>
</dbReference>
<evidence type="ECO:0000256" key="1">
    <source>
        <dbReference type="SAM" id="MobiDB-lite"/>
    </source>
</evidence>
<dbReference type="GO" id="GO:0006897">
    <property type="term" value="P:endocytosis"/>
    <property type="evidence" value="ECO:0007669"/>
    <property type="project" value="InterPro"/>
</dbReference>
<dbReference type="AlphaFoldDB" id="A0A9P6EE04"/>
<feature type="domain" description="VHS" evidence="2">
    <location>
        <begin position="29"/>
        <end position="152"/>
    </location>
</feature>
<feature type="compositionally biased region" description="Basic and acidic residues" evidence="1">
    <location>
        <begin position="387"/>
        <end position="405"/>
    </location>
</feature>
<evidence type="ECO:0000259" key="2">
    <source>
        <dbReference type="PROSITE" id="PS50179"/>
    </source>
</evidence>
<proteinExistence type="predicted"/>
<dbReference type="InterPro" id="IPR002014">
    <property type="entry name" value="VHS_dom"/>
</dbReference>
<dbReference type="PANTHER" id="PTHR47789">
    <property type="entry name" value="LAS SEVENTEEN-BINDING PROTEIN 5"/>
    <property type="match status" value="1"/>
</dbReference>
<accession>A0A9P6EE04</accession>
<feature type="compositionally biased region" description="Polar residues" evidence="1">
    <location>
        <begin position="344"/>
        <end position="356"/>
    </location>
</feature>
<dbReference type="GO" id="GO:0007034">
    <property type="term" value="P:vacuolar transport"/>
    <property type="evidence" value="ECO:0007669"/>
    <property type="project" value="UniProtKB-ARBA"/>
</dbReference>
<dbReference type="SMART" id="SM00288">
    <property type="entry name" value="VHS"/>
    <property type="match status" value="1"/>
</dbReference>
<feature type="region of interest" description="Disordered" evidence="1">
    <location>
        <begin position="173"/>
        <end position="212"/>
    </location>
</feature>
<dbReference type="CDD" id="cd14232">
    <property type="entry name" value="GAT_LSB5"/>
    <property type="match status" value="1"/>
</dbReference>
<feature type="compositionally biased region" description="Basic and acidic residues" evidence="1">
    <location>
        <begin position="173"/>
        <end position="206"/>
    </location>
</feature>
<dbReference type="InterPro" id="IPR044103">
    <property type="entry name" value="GAT_LSB5"/>
</dbReference>
<dbReference type="PANTHER" id="PTHR47789:SF1">
    <property type="entry name" value="LAS SEVENTEEN-BINDING PROTEIN 5"/>
    <property type="match status" value="1"/>
</dbReference>
<dbReference type="InterPro" id="IPR008942">
    <property type="entry name" value="ENTH_VHS"/>
</dbReference>